<dbReference type="InterPro" id="IPR048389">
    <property type="entry name" value="YciQ-like_C"/>
</dbReference>
<feature type="domain" description="DUF2207" evidence="3">
    <location>
        <begin position="34"/>
        <end position="221"/>
    </location>
</feature>
<evidence type="ECO:0000313" key="6">
    <source>
        <dbReference type="Proteomes" id="UP000309117"/>
    </source>
</evidence>
<comment type="caution">
    <text evidence="5">The sequence shown here is derived from an EMBL/GenBank/DDBJ whole genome shotgun (WGS) entry which is preliminary data.</text>
</comment>
<keyword evidence="1" id="KW-0812">Transmembrane</keyword>
<evidence type="ECO:0000256" key="1">
    <source>
        <dbReference type="SAM" id="Phobius"/>
    </source>
</evidence>
<evidence type="ECO:0000259" key="4">
    <source>
        <dbReference type="Pfam" id="PF20990"/>
    </source>
</evidence>
<gene>
    <name evidence="5" type="ORF">E5351_03520</name>
</gene>
<feature type="signal peptide" evidence="2">
    <location>
        <begin position="1"/>
        <end position="29"/>
    </location>
</feature>
<feature type="transmembrane region" description="Helical" evidence="1">
    <location>
        <begin position="451"/>
        <end position="470"/>
    </location>
</feature>
<accession>A0A4V3REF4</accession>
<evidence type="ECO:0000313" key="5">
    <source>
        <dbReference type="EMBL" id="TGY16250.1"/>
    </source>
</evidence>
<dbReference type="RefSeq" id="WP_034975349.1">
    <property type="nucleotide sequence ID" value="NZ_AQFR02000003.1"/>
</dbReference>
<dbReference type="Proteomes" id="UP000309117">
    <property type="component" value="Unassembled WGS sequence"/>
</dbReference>
<name>A0A4V3REF4_9LACO</name>
<feature type="transmembrane region" description="Helical" evidence="1">
    <location>
        <begin position="265"/>
        <end position="287"/>
    </location>
</feature>
<sequence>MKKRSLISIVSMLSLLLGMLMLTHHTTFADVDYDITNFNVDAHINKNGSLTITRSIDYDFDSDAHGVYYRQNLAKNQKLINQKVSVSTNNGKTIPIKAGNGQNNTYQLTHTDDGYRFKVFHNISEDDEVKVTYTYTITNAVINWRDTAELNFKIIGNGWDTDLDHAKVSVIFNQGKKVSHLKAWAHGDLGGHIEVNRSKGQVVLTDNNVSGDVGIELHAIFPASVTPLNKNIRNEKHKQAVISQEIKLAKEANEKRKQQQLFKTILAYASLIIAVLSSGFFLSKLILAKPFGIKPRKTSELPHNYEIPDVDPVTAQILDDGDYPDERAFTAYLTQLAGKHRLKIEKAKGRKNYRITLLDPTVKQESPFLKEIFDQAGNGESFTTKKLKKIDLEDEFDDWQKDQYHKVQDKDLISRKYKDEIEKTSTQMKVSTFFIFVTFIISLFFATQMPIIPIIIAILGGFNFIFYFIYKRRTSIYTQEGASEVEKVRGFKKMLNDIGNFKMKDVGELIFWEDVMPYAVAFGLSKQVLKELKAEFGEKALQTYFTANTYYWYYGDFNHFEKSFSSSLSKSIGDSSSYSGSSGGFSGGSSGGFGGGSGGGAF</sequence>
<dbReference type="AlphaFoldDB" id="A0A4V3REF4"/>
<evidence type="ECO:0000259" key="3">
    <source>
        <dbReference type="Pfam" id="PF09972"/>
    </source>
</evidence>
<dbReference type="Pfam" id="PF09972">
    <property type="entry name" value="DUF2207"/>
    <property type="match status" value="1"/>
</dbReference>
<feature type="transmembrane region" description="Helical" evidence="1">
    <location>
        <begin position="428"/>
        <end position="445"/>
    </location>
</feature>
<keyword evidence="1" id="KW-1133">Transmembrane helix</keyword>
<reference evidence="5 6" key="1">
    <citation type="submission" date="2019-04" db="EMBL/GenBank/DDBJ databases">
        <title>Microbes associate with the intestines of laboratory mice.</title>
        <authorList>
            <person name="Navarre W."/>
            <person name="Wong E."/>
            <person name="Huang K."/>
            <person name="Tropini C."/>
            <person name="Ng K."/>
            <person name="Yu B."/>
        </authorList>
    </citation>
    <scope>NUCLEOTIDE SEQUENCE [LARGE SCALE GENOMIC DNA]</scope>
    <source>
        <strain evidence="5 6">NM61_E11</strain>
    </source>
</reference>
<keyword evidence="1" id="KW-0472">Membrane</keyword>
<feature type="chain" id="PRO_5020731906" evidence="2">
    <location>
        <begin position="30"/>
        <end position="602"/>
    </location>
</feature>
<feature type="domain" description="Predicted membrane protein YciQ-like C-terminal" evidence="4">
    <location>
        <begin position="303"/>
        <end position="532"/>
    </location>
</feature>
<keyword evidence="2" id="KW-0732">Signal</keyword>
<protein>
    <submittedName>
        <fullName evidence="5">DUF2207 domain-containing protein</fullName>
    </submittedName>
</protein>
<evidence type="ECO:0000256" key="2">
    <source>
        <dbReference type="SAM" id="SignalP"/>
    </source>
</evidence>
<dbReference type="EMBL" id="SRYV01000005">
    <property type="protein sequence ID" value="TGY16250.1"/>
    <property type="molecule type" value="Genomic_DNA"/>
</dbReference>
<dbReference type="Pfam" id="PF20990">
    <property type="entry name" value="DUF2207_C"/>
    <property type="match status" value="1"/>
</dbReference>
<dbReference type="InterPro" id="IPR018702">
    <property type="entry name" value="DUF2207"/>
</dbReference>
<proteinExistence type="predicted"/>
<organism evidence="5 6">
    <name type="scientific">Lactobacillus intestinalis</name>
    <dbReference type="NCBI Taxonomy" id="151781"/>
    <lineage>
        <taxon>Bacteria</taxon>
        <taxon>Bacillati</taxon>
        <taxon>Bacillota</taxon>
        <taxon>Bacilli</taxon>
        <taxon>Lactobacillales</taxon>
        <taxon>Lactobacillaceae</taxon>
        <taxon>Lactobacillus</taxon>
    </lineage>
</organism>